<accession>B7IDC7</accession>
<sequence length="296" mass="34378">MTGEKMPTKKELINTLSFFLDKSPEEIAFYGGTFTAIPLEKQKELIALVRKFYPDTPIRISTRPDELDYENLKFLKQNNVKTVEIGIQSMFDDVLSAANRGHSRKDNLNAVNLLKEFGFEISAHLMIGLLNDNIKKDLLSIQELLNLGVKMFRIHPTIIFKNTELEKLYLEGKYNPLTLDEAVNIASEMLLLIYQYGAKVIRLGYFVPENQKNQIVAGPYHPSFGDMTKSKAMNKIITRLNIKKVRYHKKFESWFNSYDNKQLEIEKYLSESNEIFFDNLSLKEASKRSFRRELLD</sequence>
<reference evidence="8 9" key="1">
    <citation type="journal article" date="2009" name="J. Bacteriol.">
        <title>The genome of Thermosipho africanus TCF52B: lateral genetic connections to the Firmicutes and Archaea.</title>
        <authorList>
            <person name="Nesboe C.L."/>
            <person name="Bapteste E."/>
            <person name="Curtis B."/>
            <person name="Dahle H."/>
            <person name="Lopez P."/>
            <person name="Macleod D."/>
            <person name="Dlutek M."/>
            <person name="Bowman S."/>
            <person name="Zhaxybayeva O."/>
            <person name="Birkeland N.-K."/>
            <person name="Doolittle W.F."/>
        </authorList>
    </citation>
    <scope>NUCLEOTIDE SEQUENCE [LARGE SCALE GENOMIC DNA]</scope>
    <source>
        <strain evidence="8 9">TCF52B</strain>
    </source>
</reference>
<keyword evidence="9" id="KW-1185">Reference proteome</keyword>
<name>B7IDC7_THEAB</name>
<evidence type="ECO:0000259" key="7">
    <source>
        <dbReference type="PROSITE" id="PS51918"/>
    </source>
</evidence>
<dbReference type="InterPro" id="IPR058240">
    <property type="entry name" value="rSAM_sf"/>
</dbReference>
<dbReference type="GO" id="GO:0005737">
    <property type="term" value="C:cytoplasm"/>
    <property type="evidence" value="ECO:0007669"/>
    <property type="project" value="TreeGrafter"/>
</dbReference>
<dbReference type="Pfam" id="PF16199">
    <property type="entry name" value="Radical_SAM_C"/>
    <property type="match status" value="1"/>
</dbReference>
<keyword evidence="2" id="KW-0004">4Fe-4S</keyword>
<evidence type="ECO:0000313" key="8">
    <source>
        <dbReference type="EMBL" id="ACJ76004.1"/>
    </source>
</evidence>
<evidence type="ECO:0000256" key="3">
    <source>
        <dbReference type="ARBA" id="ARBA00022691"/>
    </source>
</evidence>
<dbReference type="GO" id="GO:0003824">
    <property type="term" value="F:catalytic activity"/>
    <property type="evidence" value="ECO:0007669"/>
    <property type="project" value="InterPro"/>
</dbReference>
<dbReference type="STRING" id="484019.THA_1566"/>
<keyword evidence="4" id="KW-0479">Metal-binding</keyword>
<evidence type="ECO:0000256" key="5">
    <source>
        <dbReference type="ARBA" id="ARBA00023004"/>
    </source>
</evidence>
<evidence type="ECO:0000256" key="2">
    <source>
        <dbReference type="ARBA" id="ARBA00022485"/>
    </source>
</evidence>
<dbReference type="KEGG" id="taf:THA_1566"/>
<dbReference type="SUPFAM" id="SSF102114">
    <property type="entry name" value="Radical SAM enzymes"/>
    <property type="match status" value="1"/>
</dbReference>
<evidence type="ECO:0000313" key="9">
    <source>
        <dbReference type="Proteomes" id="UP000002453"/>
    </source>
</evidence>
<dbReference type="InterPro" id="IPR039661">
    <property type="entry name" value="ELP3"/>
</dbReference>
<keyword evidence="5" id="KW-0408">Iron</keyword>
<dbReference type="PROSITE" id="PS51918">
    <property type="entry name" value="RADICAL_SAM"/>
    <property type="match status" value="1"/>
</dbReference>
<dbReference type="HOGENOM" id="CLU_057482_0_0_0"/>
<dbReference type="GO" id="GO:0051539">
    <property type="term" value="F:4 iron, 4 sulfur cluster binding"/>
    <property type="evidence" value="ECO:0007669"/>
    <property type="project" value="UniProtKB-KW"/>
</dbReference>
<dbReference type="Gene3D" id="3.20.20.70">
    <property type="entry name" value="Aldolase class I"/>
    <property type="match status" value="1"/>
</dbReference>
<dbReference type="EMBL" id="CP001185">
    <property type="protein sequence ID" value="ACJ76004.1"/>
    <property type="molecule type" value="Genomic_DNA"/>
</dbReference>
<dbReference type="CDD" id="cd01335">
    <property type="entry name" value="Radical_SAM"/>
    <property type="match status" value="1"/>
</dbReference>
<gene>
    <name evidence="8" type="ordered locus">THA_1566</name>
</gene>
<dbReference type="InterPro" id="IPR032432">
    <property type="entry name" value="Radical_SAM_C"/>
</dbReference>
<dbReference type="InterPro" id="IPR007197">
    <property type="entry name" value="rSAM"/>
</dbReference>
<dbReference type="InterPro" id="IPR006638">
    <property type="entry name" value="Elp3/MiaA/NifB-like_rSAM"/>
</dbReference>
<dbReference type="InterPro" id="IPR013785">
    <property type="entry name" value="Aldolase_TIM"/>
</dbReference>
<dbReference type="SMART" id="SM00729">
    <property type="entry name" value="Elp3"/>
    <property type="match status" value="1"/>
</dbReference>
<evidence type="ECO:0000256" key="6">
    <source>
        <dbReference type="ARBA" id="ARBA00023014"/>
    </source>
</evidence>
<dbReference type="PANTHER" id="PTHR11135:SF0">
    <property type="entry name" value="ELONGATOR COMPLEX PROTEIN 3"/>
    <property type="match status" value="1"/>
</dbReference>
<keyword evidence="6" id="KW-0411">Iron-sulfur</keyword>
<dbReference type="eggNOG" id="COG1243">
    <property type="taxonomic scope" value="Bacteria"/>
</dbReference>
<evidence type="ECO:0000256" key="4">
    <source>
        <dbReference type="ARBA" id="ARBA00022723"/>
    </source>
</evidence>
<keyword evidence="3" id="KW-0949">S-adenosyl-L-methionine</keyword>
<dbReference type="Proteomes" id="UP000002453">
    <property type="component" value="Chromosome"/>
</dbReference>
<feature type="domain" description="Radical SAM core" evidence="7">
    <location>
        <begin position="1"/>
        <end position="202"/>
    </location>
</feature>
<dbReference type="PANTHER" id="PTHR11135">
    <property type="entry name" value="HISTONE ACETYLTRANSFERASE-RELATED"/>
    <property type="match status" value="1"/>
</dbReference>
<organism evidence="8 9">
    <name type="scientific">Thermosipho africanus (strain TCF52B)</name>
    <dbReference type="NCBI Taxonomy" id="484019"/>
    <lineage>
        <taxon>Bacteria</taxon>
        <taxon>Thermotogati</taxon>
        <taxon>Thermotogota</taxon>
        <taxon>Thermotogae</taxon>
        <taxon>Thermotogales</taxon>
        <taxon>Fervidobacteriaceae</taxon>
        <taxon>Thermosipho</taxon>
    </lineage>
</organism>
<dbReference type="AlphaFoldDB" id="B7IDC7"/>
<dbReference type="Pfam" id="PF04055">
    <property type="entry name" value="Radical_SAM"/>
    <property type="match status" value="1"/>
</dbReference>
<proteinExistence type="predicted"/>
<dbReference type="GO" id="GO:0046872">
    <property type="term" value="F:metal ion binding"/>
    <property type="evidence" value="ECO:0007669"/>
    <property type="project" value="UniProtKB-KW"/>
</dbReference>
<evidence type="ECO:0000256" key="1">
    <source>
        <dbReference type="ARBA" id="ARBA00001966"/>
    </source>
</evidence>
<comment type="cofactor">
    <cofactor evidence="1">
        <name>[4Fe-4S] cluster</name>
        <dbReference type="ChEBI" id="CHEBI:49883"/>
    </cofactor>
</comment>
<protein>
    <submittedName>
        <fullName evidence="8">Oxygen-independent coproporphyrinogen III oxidase</fullName>
    </submittedName>
</protein>
<dbReference type="GO" id="GO:0002926">
    <property type="term" value="P:tRNA wobble base 5-methoxycarbonylmethyl-2-thiouridinylation"/>
    <property type="evidence" value="ECO:0007669"/>
    <property type="project" value="TreeGrafter"/>
</dbReference>